<dbReference type="EnsemblPlants" id="KQK88176">
    <property type="protein sequence ID" value="KQK88176"/>
    <property type="gene ID" value="SETIT_040686mg"/>
</dbReference>
<name>K4AP38_SETIT</name>
<proteinExistence type="predicted"/>
<protein>
    <submittedName>
        <fullName evidence="1">Uncharacterized protein</fullName>
    </submittedName>
</protein>
<dbReference type="HOGENOM" id="CLU_3160952_0_0_1"/>
<dbReference type="Gramene" id="KQK88176">
    <property type="protein sequence ID" value="KQK88176"/>
    <property type="gene ID" value="SETIT_040686mg"/>
</dbReference>
<accession>K4AP38</accession>
<evidence type="ECO:0000313" key="2">
    <source>
        <dbReference type="Proteomes" id="UP000004995"/>
    </source>
</evidence>
<dbReference type="AlphaFoldDB" id="K4AP38"/>
<reference evidence="2" key="1">
    <citation type="journal article" date="2012" name="Nat. Biotechnol.">
        <title>Reference genome sequence of the model plant Setaria.</title>
        <authorList>
            <person name="Bennetzen J.L."/>
            <person name="Schmutz J."/>
            <person name="Wang H."/>
            <person name="Percifield R."/>
            <person name="Hawkins J."/>
            <person name="Pontaroli A.C."/>
            <person name="Estep M."/>
            <person name="Feng L."/>
            <person name="Vaughn J.N."/>
            <person name="Grimwood J."/>
            <person name="Jenkins J."/>
            <person name="Barry K."/>
            <person name="Lindquist E."/>
            <person name="Hellsten U."/>
            <person name="Deshpande S."/>
            <person name="Wang X."/>
            <person name="Wu X."/>
            <person name="Mitros T."/>
            <person name="Triplett J."/>
            <person name="Yang X."/>
            <person name="Ye C.Y."/>
            <person name="Mauro-Herrera M."/>
            <person name="Wang L."/>
            <person name="Li P."/>
            <person name="Sharma M."/>
            <person name="Sharma R."/>
            <person name="Ronald P.C."/>
            <person name="Panaud O."/>
            <person name="Kellogg E.A."/>
            <person name="Brutnell T.P."/>
            <person name="Doust A.N."/>
            <person name="Tuskan G.A."/>
            <person name="Rokhsar D."/>
            <person name="Devos K.M."/>
        </authorList>
    </citation>
    <scope>NUCLEOTIDE SEQUENCE [LARGE SCALE GENOMIC DNA]</scope>
    <source>
        <strain evidence="2">cv. Yugu1</strain>
    </source>
</reference>
<dbReference type="EMBL" id="AGNK02005494">
    <property type="status" value="NOT_ANNOTATED_CDS"/>
    <property type="molecule type" value="Genomic_DNA"/>
</dbReference>
<dbReference type="InParanoid" id="K4AP38"/>
<reference evidence="1" key="2">
    <citation type="submission" date="2018-08" db="UniProtKB">
        <authorList>
            <consortium name="EnsemblPlants"/>
        </authorList>
    </citation>
    <scope>IDENTIFICATION</scope>
    <source>
        <strain evidence="1">Yugu1</strain>
    </source>
</reference>
<sequence>MLVCSLSVNLADRETELTEKLMATDHLFPINRLQLMEFHLKNNHATLS</sequence>
<evidence type="ECO:0000313" key="1">
    <source>
        <dbReference type="EnsemblPlants" id="KQK88176"/>
    </source>
</evidence>
<dbReference type="Proteomes" id="UP000004995">
    <property type="component" value="Unassembled WGS sequence"/>
</dbReference>
<keyword evidence="2" id="KW-1185">Reference proteome</keyword>
<organism evidence="1 2">
    <name type="scientific">Setaria italica</name>
    <name type="common">Foxtail millet</name>
    <name type="synonym">Panicum italicum</name>
    <dbReference type="NCBI Taxonomy" id="4555"/>
    <lineage>
        <taxon>Eukaryota</taxon>
        <taxon>Viridiplantae</taxon>
        <taxon>Streptophyta</taxon>
        <taxon>Embryophyta</taxon>
        <taxon>Tracheophyta</taxon>
        <taxon>Spermatophyta</taxon>
        <taxon>Magnoliopsida</taxon>
        <taxon>Liliopsida</taxon>
        <taxon>Poales</taxon>
        <taxon>Poaceae</taxon>
        <taxon>PACMAD clade</taxon>
        <taxon>Panicoideae</taxon>
        <taxon>Panicodae</taxon>
        <taxon>Paniceae</taxon>
        <taxon>Cenchrinae</taxon>
        <taxon>Setaria</taxon>
    </lineage>
</organism>